<gene>
    <name evidence="3" type="ORF">B2J93_8559</name>
</gene>
<comment type="caution">
    <text evidence="3">The sequence shown here is derived from an EMBL/GenBank/DDBJ whole genome shotgun (WGS) entry which is preliminary data.</text>
</comment>
<feature type="chain" id="PRO_5012284599" evidence="2">
    <location>
        <begin position="19"/>
        <end position="206"/>
    </location>
</feature>
<evidence type="ECO:0000313" key="4">
    <source>
        <dbReference type="Proteomes" id="UP000242519"/>
    </source>
</evidence>
<accession>A0A218YX67</accession>
<dbReference type="AlphaFoldDB" id="A0A218YX67"/>
<evidence type="ECO:0000313" key="3">
    <source>
        <dbReference type="EMBL" id="OWO99939.1"/>
    </source>
</evidence>
<keyword evidence="4" id="KW-1185">Reference proteome</keyword>
<evidence type="ECO:0000256" key="1">
    <source>
        <dbReference type="SAM" id="MobiDB-lite"/>
    </source>
</evidence>
<feature type="compositionally biased region" description="Acidic residues" evidence="1">
    <location>
        <begin position="125"/>
        <end position="142"/>
    </location>
</feature>
<feature type="region of interest" description="Disordered" evidence="1">
    <location>
        <begin position="175"/>
        <end position="206"/>
    </location>
</feature>
<evidence type="ECO:0000256" key="2">
    <source>
        <dbReference type="SAM" id="SignalP"/>
    </source>
</evidence>
<dbReference type="OrthoDB" id="3554456at2759"/>
<dbReference type="EMBL" id="MZNU01000341">
    <property type="protein sequence ID" value="OWO99939.1"/>
    <property type="molecule type" value="Genomic_DNA"/>
</dbReference>
<sequence>MLYPSAYIALFAATTVLSLPLNINLGAYSPALVVGDGAIGFEGANAQNQVANLMNTLQGAAANGGGMTNGKPAAAPAGAAPPEASGPAAAMPAAPAGEAAAAAALPQGMGKVVSTTTLSARESAAEDDAEEEEEEEDEEEEDFQKRGLTNEKRGVDLAGFNAALSFSLNAVKSGPEVQLGTGSLGAGVGVSQKAGGGATSSPGAAH</sequence>
<feature type="region of interest" description="Disordered" evidence="1">
    <location>
        <begin position="70"/>
        <end position="91"/>
    </location>
</feature>
<reference evidence="3 4" key="1">
    <citation type="submission" date="2017-04" db="EMBL/GenBank/DDBJ databases">
        <title>Draft genome sequence of Marssonina coronaria NL1: causal agent of apple blotch.</title>
        <authorList>
            <person name="Cheng Q."/>
        </authorList>
    </citation>
    <scope>NUCLEOTIDE SEQUENCE [LARGE SCALE GENOMIC DNA]</scope>
    <source>
        <strain evidence="3 4">NL1</strain>
    </source>
</reference>
<dbReference type="STRING" id="503106.A0A218YX67"/>
<feature type="region of interest" description="Disordered" evidence="1">
    <location>
        <begin position="118"/>
        <end position="151"/>
    </location>
</feature>
<organism evidence="3 4">
    <name type="scientific">Diplocarpon coronariae</name>
    <dbReference type="NCBI Taxonomy" id="2795749"/>
    <lineage>
        <taxon>Eukaryota</taxon>
        <taxon>Fungi</taxon>
        <taxon>Dikarya</taxon>
        <taxon>Ascomycota</taxon>
        <taxon>Pezizomycotina</taxon>
        <taxon>Leotiomycetes</taxon>
        <taxon>Helotiales</taxon>
        <taxon>Drepanopezizaceae</taxon>
        <taxon>Diplocarpon</taxon>
    </lineage>
</organism>
<dbReference type="Proteomes" id="UP000242519">
    <property type="component" value="Unassembled WGS sequence"/>
</dbReference>
<dbReference type="InParanoid" id="A0A218YX67"/>
<proteinExistence type="predicted"/>
<feature type="compositionally biased region" description="Low complexity" evidence="1">
    <location>
        <begin position="72"/>
        <end position="91"/>
    </location>
</feature>
<feature type="compositionally biased region" description="Gly residues" evidence="1">
    <location>
        <begin position="182"/>
        <end position="198"/>
    </location>
</feature>
<keyword evidence="2" id="KW-0732">Signal</keyword>
<name>A0A218YX67_9HELO</name>
<protein>
    <submittedName>
        <fullName evidence="3">Uncharacterized protein</fullName>
    </submittedName>
</protein>
<feature type="signal peptide" evidence="2">
    <location>
        <begin position="1"/>
        <end position="18"/>
    </location>
</feature>